<dbReference type="AlphaFoldDB" id="A0A1U7SXY6"/>
<evidence type="ECO:0000256" key="3">
    <source>
        <dbReference type="ARBA" id="ARBA00022525"/>
    </source>
</evidence>
<organism evidence="6 7">
    <name type="scientific">Carlito syrichta</name>
    <name type="common">Philippine tarsier</name>
    <name type="synonym">Tarsius syrichta</name>
    <dbReference type="NCBI Taxonomy" id="1868482"/>
    <lineage>
        <taxon>Eukaryota</taxon>
        <taxon>Metazoa</taxon>
        <taxon>Chordata</taxon>
        <taxon>Craniata</taxon>
        <taxon>Vertebrata</taxon>
        <taxon>Euteleostomi</taxon>
        <taxon>Mammalia</taxon>
        <taxon>Eutheria</taxon>
        <taxon>Euarchontoglires</taxon>
        <taxon>Primates</taxon>
        <taxon>Haplorrhini</taxon>
        <taxon>Tarsiiformes</taxon>
        <taxon>Tarsiidae</taxon>
        <taxon>Carlito</taxon>
    </lineage>
</organism>
<feature type="signal peptide" evidence="5">
    <location>
        <begin position="1"/>
        <end position="29"/>
    </location>
</feature>
<dbReference type="PANTHER" id="PTHR35860">
    <property type="entry name" value="PROTEIN FAM24B"/>
    <property type="match status" value="1"/>
</dbReference>
<evidence type="ECO:0000313" key="7">
    <source>
        <dbReference type="RefSeq" id="XP_008046426.1"/>
    </source>
</evidence>
<dbReference type="GO" id="GO:0005576">
    <property type="term" value="C:extracellular region"/>
    <property type="evidence" value="ECO:0007669"/>
    <property type="project" value="UniProtKB-SubCell"/>
</dbReference>
<evidence type="ECO:0000256" key="4">
    <source>
        <dbReference type="ARBA" id="ARBA00022729"/>
    </source>
</evidence>
<dbReference type="KEGG" id="csyr:103249613"/>
<dbReference type="OrthoDB" id="9784605at2759"/>
<dbReference type="Pfam" id="PF15193">
    <property type="entry name" value="FAM24"/>
    <property type="match status" value="1"/>
</dbReference>
<proteinExistence type="inferred from homology"/>
<name>A0A1U7SXY6_CARSF</name>
<keyword evidence="4 5" id="KW-0732">Signal</keyword>
<reference evidence="7" key="1">
    <citation type="submission" date="2025-08" db="UniProtKB">
        <authorList>
            <consortium name="RefSeq"/>
        </authorList>
    </citation>
    <scope>IDENTIFICATION</scope>
</reference>
<accession>A0A1U7SXY6</accession>
<dbReference type="RefSeq" id="XP_008046426.1">
    <property type="nucleotide sequence ID" value="XM_008048235.1"/>
</dbReference>
<protein>
    <submittedName>
        <fullName evidence="7">Protein FAM24B</fullName>
    </submittedName>
</protein>
<comment type="similarity">
    <text evidence="2">Belongs to the FAM24 family.</text>
</comment>
<evidence type="ECO:0000256" key="5">
    <source>
        <dbReference type="SAM" id="SignalP"/>
    </source>
</evidence>
<dbReference type="PANTHER" id="PTHR35860:SF5">
    <property type="entry name" value="PROTEIN FAM24B"/>
    <property type="match status" value="1"/>
</dbReference>
<evidence type="ECO:0000256" key="1">
    <source>
        <dbReference type="ARBA" id="ARBA00004613"/>
    </source>
</evidence>
<evidence type="ECO:0000256" key="2">
    <source>
        <dbReference type="ARBA" id="ARBA00007386"/>
    </source>
</evidence>
<sequence length="93" mass="9965">MFAIAGGILAALLLLTVVVLCLFIKVSKALKTAKEPDVEAAKGKNLDKAWYTKNARAKASTAESCPTLQCCTACRMHDFDALPPCYCDVNEGL</sequence>
<gene>
    <name evidence="7" type="primary">FAM24B</name>
</gene>
<evidence type="ECO:0000313" key="6">
    <source>
        <dbReference type="Proteomes" id="UP000189704"/>
    </source>
</evidence>
<keyword evidence="6" id="KW-1185">Reference proteome</keyword>
<dbReference type="OMA" id="MFCIGGG"/>
<comment type="subcellular location">
    <subcellularLocation>
        <location evidence="1">Secreted</location>
    </subcellularLocation>
</comment>
<feature type="chain" id="PRO_5010560722" evidence="5">
    <location>
        <begin position="30"/>
        <end position="93"/>
    </location>
</feature>
<dbReference type="Proteomes" id="UP000189704">
    <property type="component" value="Unplaced"/>
</dbReference>
<keyword evidence="3" id="KW-0964">Secreted</keyword>
<dbReference type="InterPro" id="IPR028122">
    <property type="entry name" value="FAM24"/>
</dbReference>
<dbReference type="GeneID" id="103249613"/>
<dbReference type="CTD" id="196792"/>